<evidence type="ECO:0000259" key="2">
    <source>
        <dbReference type="Pfam" id="PF12754"/>
    </source>
</evidence>
<feature type="region of interest" description="Disordered" evidence="1">
    <location>
        <begin position="145"/>
        <end position="193"/>
    </location>
</feature>
<gene>
    <name evidence="4" type="ORF">K461DRAFT_290200</name>
</gene>
<accession>A0A9P4JF99</accession>
<name>A0A9P4JF99_9PEZI</name>
<organism evidence="4 5">
    <name type="scientific">Myriangium duriaei CBS 260.36</name>
    <dbReference type="NCBI Taxonomy" id="1168546"/>
    <lineage>
        <taxon>Eukaryota</taxon>
        <taxon>Fungi</taxon>
        <taxon>Dikarya</taxon>
        <taxon>Ascomycota</taxon>
        <taxon>Pezizomycotina</taxon>
        <taxon>Dothideomycetes</taxon>
        <taxon>Dothideomycetidae</taxon>
        <taxon>Myriangiales</taxon>
        <taxon>Myriangiaceae</taxon>
        <taxon>Myriangium</taxon>
    </lineage>
</organism>
<dbReference type="Gene3D" id="1.10.286.70">
    <property type="entry name" value="Get5 dimerization domain"/>
    <property type="match status" value="1"/>
</dbReference>
<protein>
    <recommendedName>
        <fullName evidence="6">Ubiquitin-like domain-containing protein</fullName>
    </recommendedName>
</protein>
<dbReference type="AlphaFoldDB" id="A0A9P4JF99"/>
<feature type="region of interest" description="Disordered" evidence="1">
    <location>
        <begin position="23"/>
        <end position="73"/>
    </location>
</feature>
<feature type="domain" description="Get5 C-terminal" evidence="3">
    <location>
        <begin position="189"/>
        <end position="229"/>
    </location>
</feature>
<feature type="compositionally biased region" description="Low complexity" evidence="1">
    <location>
        <begin position="52"/>
        <end position="73"/>
    </location>
</feature>
<keyword evidence="5" id="KW-1185">Reference proteome</keyword>
<dbReference type="Pfam" id="PF17183">
    <property type="entry name" value="Get5_C"/>
    <property type="match status" value="1"/>
</dbReference>
<sequence>MAEVQFAKSYLATLDRRPVKLSSDFVSDPKKYPSQSPYTLPRPTHPFPTRAPSTTSTSNISITLTPTKPTHPSLTLPSLPSALTTILDLKTQYAQHASLPVSAVKILHAKRPAADLKTLKDLLPSPTPPDAELGVMVLAHVPSAAGGVESSPTPPVVAPSAFAPPPKDKVEQQHSAPLSEEAKAVAGEEAVGKPAVRDERFWGDLKDFLVQRLRDEGEGERLLGVFRTAAGDA</sequence>
<dbReference type="InterPro" id="IPR049256">
    <property type="entry name" value="Get5_C"/>
</dbReference>
<evidence type="ECO:0000313" key="5">
    <source>
        <dbReference type="Proteomes" id="UP000799439"/>
    </source>
</evidence>
<dbReference type="EMBL" id="ML996081">
    <property type="protein sequence ID" value="KAF2157938.1"/>
    <property type="molecule type" value="Genomic_DNA"/>
</dbReference>
<proteinExistence type="predicted"/>
<dbReference type="InterPro" id="IPR024737">
    <property type="entry name" value="Get5_N"/>
</dbReference>
<feature type="compositionally biased region" description="Pro residues" evidence="1">
    <location>
        <begin position="152"/>
        <end position="165"/>
    </location>
</feature>
<evidence type="ECO:0000313" key="4">
    <source>
        <dbReference type="EMBL" id="KAF2157938.1"/>
    </source>
</evidence>
<evidence type="ECO:0008006" key="6">
    <source>
        <dbReference type="Google" id="ProtNLM"/>
    </source>
</evidence>
<dbReference type="OrthoDB" id="5366541at2759"/>
<reference evidence="4" key="1">
    <citation type="journal article" date="2020" name="Stud. Mycol.">
        <title>101 Dothideomycetes genomes: a test case for predicting lifestyles and emergence of pathogens.</title>
        <authorList>
            <person name="Haridas S."/>
            <person name="Albert R."/>
            <person name="Binder M."/>
            <person name="Bloem J."/>
            <person name="Labutti K."/>
            <person name="Salamov A."/>
            <person name="Andreopoulos B."/>
            <person name="Baker S."/>
            <person name="Barry K."/>
            <person name="Bills G."/>
            <person name="Bluhm B."/>
            <person name="Cannon C."/>
            <person name="Castanera R."/>
            <person name="Culley D."/>
            <person name="Daum C."/>
            <person name="Ezra D."/>
            <person name="Gonzalez J."/>
            <person name="Henrissat B."/>
            <person name="Kuo A."/>
            <person name="Liang C."/>
            <person name="Lipzen A."/>
            <person name="Lutzoni F."/>
            <person name="Magnuson J."/>
            <person name="Mondo S."/>
            <person name="Nolan M."/>
            <person name="Ohm R."/>
            <person name="Pangilinan J."/>
            <person name="Park H.-J."/>
            <person name="Ramirez L."/>
            <person name="Alfaro M."/>
            <person name="Sun H."/>
            <person name="Tritt A."/>
            <person name="Yoshinaga Y."/>
            <person name="Zwiers L.-H."/>
            <person name="Turgeon B."/>
            <person name="Goodwin S."/>
            <person name="Spatafora J."/>
            <person name="Crous P."/>
            <person name="Grigoriev I."/>
        </authorList>
    </citation>
    <scope>NUCLEOTIDE SEQUENCE</scope>
    <source>
        <strain evidence="4">CBS 260.36</strain>
    </source>
</reference>
<feature type="compositionally biased region" description="Low complexity" evidence="1">
    <location>
        <begin position="184"/>
        <end position="193"/>
    </location>
</feature>
<comment type="caution">
    <text evidence="4">The sequence shown here is derived from an EMBL/GenBank/DDBJ whole genome shotgun (WGS) entry which is preliminary data.</text>
</comment>
<dbReference type="Pfam" id="PF12754">
    <property type="entry name" value="Get5_N"/>
    <property type="match status" value="1"/>
</dbReference>
<feature type="domain" description="Get5 N-terminal" evidence="2">
    <location>
        <begin position="6"/>
        <end position="139"/>
    </location>
</feature>
<evidence type="ECO:0000259" key="3">
    <source>
        <dbReference type="Pfam" id="PF17183"/>
    </source>
</evidence>
<dbReference type="Proteomes" id="UP000799439">
    <property type="component" value="Unassembled WGS sequence"/>
</dbReference>
<evidence type="ECO:0000256" key="1">
    <source>
        <dbReference type="SAM" id="MobiDB-lite"/>
    </source>
</evidence>